<dbReference type="RefSeq" id="WP_015548054.1">
    <property type="nucleotide sequence ID" value="NC_021030.1"/>
</dbReference>
<reference evidence="2 3" key="2">
    <citation type="submission" date="2010-03" db="EMBL/GenBank/DDBJ databases">
        <authorList>
            <person name="Pajon A."/>
        </authorList>
    </citation>
    <scope>NUCLEOTIDE SEQUENCE [LARGE SCALE GENOMIC DNA]</scope>
    <source>
        <strain evidence="2 3">WAL 8301</strain>
    </source>
</reference>
<name>D4IQQ4_9BACT</name>
<proteinExistence type="predicted"/>
<feature type="compositionally biased region" description="Basic and acidic residues" evidence="1">
    <location>
        <begin position="36"/>
        <end position="54"/>
    </location>
</feature>
<dbReference type="GeneID" id="92756392"/>
<dbReference type="STRING" id="717959.AL1_31990"/>
<gene>
    <name evidence="2" type="ORF">AL1_31990</name>
</gene>
<evidence type="ECO:0000313" key="2">
    <source>
        <dbReference type="EMBL" id="CBK65266.1"/>
    </source>
</evidence>
<dbReference type="EMBL" id="FP929032">
    <property type="protein sequence ID" value="CBK65266.1"/>
    <property type="molecule type" value="Genomic_DNA"/>
</dbReference>
<reference evidence="2 3" key="1">
    <citation type="submission" date="2010-03" db="EMBL/GenBank/DDBJ databases">
        <title>The genome sequence of Alistipes shahii WAL 8301.</title>
        <authorList>
            <consortium name="metaHIT consortium -- http://www.metahit.eu/"/>
            <person name="Pajon A."/>
            <person name="Turner K."/>
            <person name="Parkhill J."/>
        </authorList>
    </citation>
    <scope>NUCLEOTIDE SEQUENCE [LARGE SCALE GENOMIC DNA]</scope>
    <source>
        <strain evidence="2 3">WAL 8301</strain>
    </source>
</reference>
<dbReference type="HOGENOM" id="CLU_3039716_0_0_10"/>
<organism evidence="2 3">
    <name type="scientific">Alistipes shahii WAL 8301</name>
    <dbReference type="NCBI Taxonomy" id="717959"/>
    <lineage>
        <taxon>Bacteria</taxon>
        <taxon>Pseudomonadati</taxon>
        <taxon>Bacteroidota</taxon>
        <taxon>Bacteroidia</taxon>
        <taxon>Bacteroidales</taxon>
        <taxon>Rikenellaceae</taxon>
        <taxon>Alistipes</taxon>
    </lineage>
</organism>
<evidence type="ECO:0000313" key="3">
    <source>
        <dbReference type="Proteomes" id="UP000008794"/>
    </source>
</evidence>
<evidence type="ECO:0000256" key="1">
    <source>
        <dbReference type="SAM" id="MobiDB-lite"/>
    </source>
</evidence>
<accession>D4IQQ4</accession>
<dbReference type="KEGG" id="ash:AL1_31990"/>
<feature type="region of interest" description="Disordered" evidence="1">
    <location>
        <begin position="25"/>
        <end position="54"/>
    </location>
</feature>
<sequence>MKENKDTACEPCEQNFERNINRLVKEGKAPTPKARQQKEHEVKSAFAETGKERK</sequence>
<protein>
    <submittedName>
        <fullName evidence="2">Uncharacterized protein</fullName>
    </submittedName>
</protein>
<dbReference type="PATRIC" id="fig|717959.3.peg.1757"/>
<dbReference type="AlphaFoldDB" id="D4IQQ4"/>
<keyword evidence="3" id="KW-1185">Reference proteome</keyword>
<dbReference type="Proteomes" id="UP000008794">
    <property type="component" value="Chromosome"/>
</dbReference>